<feature type="compositionally biased region" description="Pro residues" evidence="1">
    <location>
        <begin position="76"/>
        <end position="85"/>
    </location>
</feature>
<reference evidence="3" key="2">
    <citation type="submission" date="2013-07" db="EMBL/GenBank/DDBJ databases">
        <authorList>
            <consortium name="The Broad Institute Genome Sequencing Platform"/>
            <person name="Cuomo C."/>
            <person name="Litvintseva A."/>
            <person name="Chen Y."/>
            <person name="Heitman J."/>
            <person name="Sun S."/>
            <person name="Springer D."/>
            <person name="Dromer F."/>
            <person name="Young S.K."/>
            <person name="Zeng Q."/>
            <person name="Gargeya S."/>
            <person name="Fitzgerald M."/>
            <person name="Abouelleil A."/>
            <person name="Alvarado L."/>
            <person name="Berlin A.M."/>
            <person name="Chapman S.B."/>
            <person name="Dewar J."/>
            <person name="Goldberg J."/>
            <person name="Griggs A."/>
            <person name="Gujja S."/>
            <person name="Hansen M."/>
            <person name="Howarth C."/>
            <person name="Imamovic A."/>
            <person name="Larimer J."/>
            <person name="McCowan C."/>
            <person name="Murphy C."/>
            <person name="Pearson M."/>
            <person name="Priest M."/>
            <person name="Roberts A."/>
            <person name="Saif S."/>
            <person name="Shea T."/>
            <person name="Sykes S."/>
            <person name="Wortman J."/>
            <person name="Nusbaum C."/>
            <person name="Birren B."/>
        </authorList>
    </citation>
    <scope>NUCLEOTIDE SEQUENCE</scope>
    <source>
        <strain evidence="3">CBS 10118</strain>
    </source>
</reference>
<protein>
    <submittedName>
        <fullName evidence="2">Uncharacterized protein</fullName>
    </submittedName>
</protein>
<dbReference type="AlphaFoldDB" id="A0A1B9FTM2"/>
<feature type="region of interest" description="Disordered" evidence="1">
    <location>
        <begin position="1"/>
        <end position="123"/>
    </location>
</feature>
<proteinExistence type="predicted"/>
<gene>
    <name evidence="2" type="ORF">I302_07752</name>
    <name evidence="3" type="ORF">I302_108614</name>
</gene>
<feature type="compositionally biased region" description="Polar residues" evidence="1">
    <location>
        <begin position="66"/>
        <end position="75"/>
    </location>
</feature>
<dbReference type="Proteomes" id="UP000092730">
    <property type="component" value="Chromosome 8"/>
</dbReference>
<reference evidence="2" key="1">
    <citation type="submission" date="2013-07" db="EMBL/GenBank/DDBJ databases">
        <title>The Genome Sequence of Cryptococcus bestiolae CBS10118.</title>
        <authorList>
            <consortium name="The Broad Institute Genome Sequencing Platform"/>
            <person name="Cuomo C."/>
            <person name="Litvintseva A."/>
            <person name="Chen Y."/>
            <person name="Heitman J."/>
            <person name="Sun S."/>
            <person name="Springer D."/>
            <person name="Dromer F."/>
            <person name="Young S.K."/>
            <person name="Zeng Q."/>
            <person name="Gargeya S."/>
            <person name="Fitzgerald M."/>
            <person name="Abouelleil A."/>
            <person name="Alvarado L."/>
            <person name="Berlin A.M."/>
            <person name="Chapman S.B."/>
            <person name="Dewar J."/>
            <person name="Goldberg J."/>
            <person name="Griggs A."/>
            <person name="Gujja S."/>
            <person name="Hansen M."/>
            <person name="Howarth C."/>
            <person name="Imamovic A."/>
            <person name="Larimer J."/>
            <person name="McCowan C."/>
            <person name="Murphy C."/>
            <person name="Pearson M."/>
            <person name="Priest M."/>
            <person name="Roberts A."/>
            <person name="Saif S."/>
            <person name="Shea T."/>
            <person name="Sykes S."/>
            <person name="Wortman J."/>
            <person name="Nusbaum C."/>
            <person name="Birren B."/>
        </authorList>
    </citation>
    <scope>NUCLEOTIDE SEQUENCE [LARGE SCALE GENOMIC DNA]</scope>
    <source>
        <strain evidence="2">CBS 10118</strain>
    </source>
</reference>
<feature type="compositionally biased region" description="Low complexity" evidence="1">
    <location>
        <begin position="41"/>
        <end position="65"/>
    </location>
</feature>
<dbReference type="KEGG" id="kbi:30212151"/>
<dbReference type="EMBL" id="KI894025">
    <property type="protein sequence ID" value="OCF22110.1"/>
    <property type="molecule type" value="Genomic_DNA"/>
</dbReference>
<dbReference type="EMBL" id="CP144548">
    <property type="protein sequence ID" value="WVW86564.1"/>
    <property type="molecule type" value="Genomic_DNA"/>
</dbReference>
<feature type="compositionally biased region" description="Polar residues" evidence="1">
    <location>
        <begin position="93"/>
        <end position="105"/>
    </location>
</feature>
<accession>A0A1B9FTM2</accession>
<reference evidence="2" key="3">
    <citation type="submission" date="2014-01" db="EMBL/GenBank/DDBJ databases">
        <title>Evolution of pathogenesis and genome organization in the Tremellales.</title>
        <authorList>
            <person name="Cuomo C."/>
            <person name="Litvintseva A."/>
            <person name="Heitman J."/>
            <person name="Chen Y."/>
            <person name="Sun S."/>
            <person name="Springer D."/>
            <person name="Dromer F."/>
            <person name="Young S."/>
            <person name="Zeng Q."/>
            <person name="Chapman S."/>
            <person name="Gujja S."/>
            <person name="Saif S."/>
            <person name="Birren B."/>
        </authorList>
    </citation>
    <scope>NUCLEOTIDE SEQUENCE</scope>
    <source>
        <strain evidence="2">CBS 10118</strain>
    </source>
</reference>
<reference evidence="3" key="4">
    <citation type="submission" date="2024-02" db="EMBL/GenBank/DDBJ databases">
        <title>Comparative genomics of Cryptococcus and Kwoniella reveals pathogenesis evolution and contrasting modes of karyotype evolution via chromosome fusion or intercentromeric recombination.</title>
        <authorList>
            <person name="Coelho M.A."/>
            <person name="David-Palma M."/>
            <person name="Shea T."/>
            <person name="Bowers K."/>
            <person name="McGinley-Smith S."/>
            <person name="Mohammad A.W."/>
            <person name="Gnirke A."/>
            <person name="Yurkov A.M."/>
            <person name="Nowrousian M."/>
            <person name="Sun S."/>
            <person name="Cuomo C.A."/>
            <person name="Heitman J."/>
        </authorList>
    </citation>
    <scope>NUCLEOTIDE SEQUENCE</scope>
    <source>
        <strain evidence="3">CBS 10118</strain>
    </source>
</reference>
<evidence type="ECO:0000256" key="1">
    <source>
        <dbReference type="SAM" id="MobiDB-lite"/>
    </source>
</evidence>
<name>A0A1B9FTM2_9TREE</name>
<dbReference type="GeneID" id="30212151"/>
<evidence type="ECO:0000313" key="2">
    <source>
        <dbReference type="EMBL" id="OCF22110.1"/>
    </source>
</evidence>
<dbReference type="RefSeq" id="XP_019043180.1">
    <property type="nucleotide sequence ID" value="XM_019194344.1"/>
</dbReference>
<keyword evidence="4" id="KW-1185">Reference proteome</keyword>
<dbReference type="VEuPathDB" id="FungiDB:I302_07752"/>
<evidence type="ECO:0000313" key="3">
    <source>
        <dbReference type="EMBL" id="WVW86564.1"/>
    </source>
</evidence>
<evidence type="ECO:0000313" key="4">
    <source>
        <dbReference type="Proteomes" id="UP000092730"/>
    </source>
</evidence>
<organism evidence="2">
    <name type="scientific">Kwoniella bestiolae CBS 10118</name>
    <dbReference type="NCBI Taxonomy" id="1296100"/>
    <lineage>
        <taxon>Eukaryota</taxon>
        <taxon>Fungi</taxon>
        <taxon>Dikarya</taxon>
        <taxon>Basidiomycota</taxon>
        <taxon>Agaricomycotina</taxon>
        <taxon>Tremellomycetes</taxon>
        <taxon>Tremellales</taxon>
        <taxon>Cryptococcaceae</taxon>
        <taxon>Kwoniella</taxon>
    </lineage>
</organism>
<sequence length="153" mass="16585">MRHALGHGQEQAPINPSTYAQPFPYEQPQAAPYCYGNGYQPTLTSPPESSPNLLPSSSYLHPSMSMAAQQAYGQPQPTPYNPIPSAPMFAPAQNYQNPSSSFTAPTPQPNAPDTTHGPDHPAPPPPFAFWCCQNCKTGRVPPYDEGQRGPYLC</sequence>